<dbReference type="CDD" id="cd07484">
    <property type="entry name" value="Peptidases_S8_Thermitase_like"/>
    <property type="match status" value="1"/>
</dbReference>
<dbReference type="InterPro" id="IPR022409">
    <property type="entry name" value="PKD/Chitinase_dom"/>
</dbReference>
<dbReference type="OrthoDB" id="117227at2157"/>
<comment type="similarity">
    <text evidence="2 7 8">Belongs to the peptidase S8 family.</text>
</comment>
<dbReference type="InterPro" id="IPR054399">
    <property type="entry name" value="Fervidolysin-like_N_prodom"/>
</dbReference>
<dbReference type="InterPro" id="IPR050131">
    <property type="entry name" value="Peptidase_S8_subtilisin-like"/>
</dbReference>
<accession>A0A7Z7FDI0</accession>
<comment type="caution">
    <text evidence="11">The sequence shown here is derived from an EMBL/GenBank/DDBJ whole genome shotgun (WGS) entry which is preliminary data.</text>
</comment>
<organism evidence="11 12">
    <name type="scientific">Methanolobus vulcani</name>
    <dbReference type="NCBI Taxonomy" id="38026"/>
    <lineage>
        <taxon>Archaea</taxon>
        <taxon>Methanobacteriati</taxon>
        <taxon>Methanobacteriota</taxon>
        <taxon>Stenosarchaea group</taxon>
        <taxon>Methanomicrobia</taxon>
        <taxon>Methanosarcinales</taxon>
        <taxon>Methanosarcinaceae</taxon>
        <taxon>Methanolobus</taxon>
    </lineage>
</organism>
<evidence type="ECO:0000313" key="11">
    <source>
        <dbReference type="EMBL" id="SDG19905.1"/>
    </source>
</evidence>
<feature type="compositionally biased region" description="Polar residues" evidence="9">
    <location>
        <begin position="344"/>
        <end position="365"/>
    </location>
</feature>
<dbReference type="InterPro" id="IPR013783">
    <property type="entry name" value="Ig-like_fold"/>
</dbReference>
<dbReference type="GO" id="GO:0005576">
    <property type="term" value="C:extracellular region"/>
    <property type="evidence" value="ECO:0007669"/>
    <property type="project" value="UniProtKB-SubCell"/>
</dbReference>
<evidence type="ECO:0000259" key="10">
    <source>
        <dbReference type="PROSITE" id="PS50093"/>
    </source>
</evidence>
<dbReference type="InterPro" id="IPR015500">
    <property type="entry name" value="Peptidase_S8_subtilisin-rel"/>
</dbReference>
<dbReference type="Pfam" id="PF00082">
    <property type="entry name" value="Peptidase_S8"/>
    <property type="match status" value="1"/>
</dbReference>
<dbReference type="InterPro" id="IPR023827">
    <property type="entry name" value="Peptidase_S8_Asp-AS"/>
</dbReference>
<evidence type="ECO:0000256" key="4">
    <source>
        <dbReference type="ARBA" id="ARBA00022670"/>
    </source>
</evidence>
<evidence type="ECO:0000313" key="12">
    <source>
        <dbReference type="Proteomes" id="UP000199259"/>
    </source>
</evidence>
<dbReference type="PROSITE" id="PS00138">
    <property type="entry name" value="SUBTILASE_SER"/>
    <property type="match status" value="1"/>
</dbReference>
<evidence type="ECO:0000256" key="7">
    <source>
        <dbReference type="PROSITE-ProRule" id="PRU01240"/>
    </source>
</evidence>
<keyword evidence="12" id="KW-1185">Reference proteome</keyword>
<feature type="region of interest" description="Disordered" evidence="9">
    <location>
        <begin position="340"/>
        <end position="367"/>
    </location>
</feature>
<dbReference type="SMART" id="SM00089">
    <property type="entry name" value="PKD"/>
    <property type="match status" value="1"/>
</dbReference>
<dbReference type="RefSeq" id="WP_162272983.1">
    <property type="nucleotide sequence ID" value="NZ_FNCA01000009.1"/>
</dbReference>
<keyword evidence="5 7" id="KW-0378">Hydrolase</keyword>
<feature type="active site" description="Charge relay system" evidence="7">
    <location>
        <position position="166"/>
    </location>
</feature>
<dbReference type="InterPro" id="IPR023828">
    <property type="entry name" value="Peptidase_S8_Ser-AS"/>
</dbReference>
<dbReference type="AlphaFoldDB" id="A0A7Z7FDI0"/>
<evidence type="ECO:0000256" key="8">
    <source>
        <dbReference type="RuleBase" id="RU003355"/>
    </source>
</evidence>
<protein>
    <submittedName>
        <fullName evidence="11">Serine protease</fullName>
    </submittedName>
</protein>
<dbReference type="PROSITE" id="PS00136">
    <property type="entry name" value="SUBTILASE_ASP"/>
    <property type="match status" value="1"/>
</dbReference>
<gene>
    <name evidence="11" type="ORF">SAMN04488589_2384</name>
</gene>
<evidence type="ECO:0000256" key="9">
    <source>
        <dbReference type="SAM" id="MobiDB-lite"/>
    </source>
</evidence>
<dbReference type="Proteomes" id="UP000199259">
    <property type="component" value="Unassembled WGS sequence"/>
</dbReference>
<dbReference type="PROSITE" id="PS51892">
    <property type="entry name" value="SUBTILASE"/>
    <property type="match status" value="1"/>
</dbReference>
<evidence type="ECO:0000256" key="1">
    <source>
        <dbReference type="ARBA" id="ARBA00004613"/>
    </source>
</evidence>
<reference evidence="11 12" key="1">
    <citation type="submission" date="2016-10" db="EMBL/GenBank/DDBJ databases">
        <authorList>
            <person name="Varghese N."/>
            <person name="Submissions S."/>
        </authorList>
    </citation>
    <scope>NUCLEOTIDE SEQUENCE [LARGE SCALE GENOMIC DNA]</scope>
    <source>
        <strain evidence="11 12">PL 12/M</strain>
    </source>
</reference>
<evidence type="ECO:0000256" key="2">
    <source>
        <dbReference type="ARBA" id="ARBA00011073"/>
    </source>
</evidence>
<keyword evidence="4 7" id="KW-0645">Protease</keyword>
<dbReference type="SUPFAM" id="SSF49299">
    <property type="entry name" value="PKD domain"/>
    <property type="match status" value="1"/>
</dbReference>
<proteinExistence type="inferred from homology"/>
<dbReference type="Gene3D" id="3.40.50.200">
    <property type="entry name" value="Peptidase S8/S53 domain"/>
    <property type="match status" value="1"/>
</dbReference>
<comment type="subcellular location">
    <subcellularLocation>
        <location evidence="1">Secreted</location>
    </subcellularLocation>
</comment>
<dbReference type="InterPro" id="IPR000209">
    <property type="entry name" value="Peptidase_S8/S53_dom"/>
</dbReference>
<dbReference type="PROSITE" id="PS50093">
    <property type="entry name" value="PKD"/>
    <property type="match status" value="1"/>
</dbReference>
<dbReference type="GO" id="GO:0006508">
    <property type="term" value="P:proteolysis"/>
    <property type="evidence" value="ECO:0007669"/>
    <property type="project" value="UniProtKB-KW"/>
</dbReference>
<keyword evidence="6 7" id="KW-0720">Serine protease</keyword>
<dbReference type="PANTHER" id="PTHR43806:SF11">
    <property type="entry name" value="CEREVISIN-RELATED"/>
    <property type="match status" value="1"/>
</dbReference>
<dbReference type="Pfam" id="PF22148">
    <property type="entry name" value="Fervidolysin_NPro-like"/>
    <property type="match status" value="1"/>
</dbReference>
<evidence type="ECO:0000256" key="6">
    <source>
        <dbReference type="ARBA" id="ARBA00022825"/>
    </source>
</evidence>
<feature type="active site" description="Charge relay system" evidence="7">
    <location>
        <position position="378"/>
    </location>
</feature>
<dbReference type="GO" id="GO:0004252">
    <property type="term" value="F:serine-type endopeptidase activity"/>
    <property type="evidence" value="ECO:0007669"/>
    <property type="project" value="UniProtKB-UniRule"/>
</dbReference>
<dbReference type="CDD" id="cd00146">
    <property type="entry name" value="PKD"/>
    <property type="match status" value="1"/>
</dbReference>
<feature type="active site" description="Charge relay system" evidence="7">
    <location>
        <position position="200"/>
    </location>
</feature>
<dbReference type="InterPro" id="IPR035986">
    <property type="entry name" value="PKD_dom_sf"/>
</dbReference>
<evidence type="ECO:0000256" key="5">
    <source>
        <dbReference type="ARBA" id="ARBA00022801"/>
    </source>
</evidence>
<sequence>MDRCLKIFFTALAITMLVAGTMTSAMAVSSKAYSFEDNLEVALPNVAYEELYVPGEILVKFSPGVSETKINAMNSKNEATVTYTSPHAGFKILKIPKTKSVEEMVEIYSKNPNVEYATANYIMHSTMIPDDEYYNEQWNFNSQYGINVEQAWDTSTGDGVIVAVIDTGIAQNVPDLEGADFASGYDFINDDTDPTDDNGHGTHVAGTIAQSTNNDIGVAGIAYDCTLMPVKVLGSDGSGSLSALINGIYYAIDHDAQIISMSLGFSPKLNPKYFTSLDIALNDAYNAGIVIVAAAGNDGMAKIGYPAVYDKCIAVGATRYDGTRSWYSNYGSDLDVMAPGGDTSVDQNNDGQPDGIKQNTLSNPITGEPRYPLYQGTSMATPHVSGVAALLIASGVNGPDNVRAAIENSAQDIYSTGWDFDSGYGIIDAYAALNYFSTEDPTPSNTQPIADAGGPYTGTEDVAITFDGSASSDSDGDTLTYTWSFGDGSTASGVSPSHIYTNDGTYSITLIVNDGIMDSQPSGTTATISSANNPSSIYVNIDEMKYTTRNAGPNIFVTANAKILVTDGNGGILDGATVNGHWDGATSDLDIGTTTSDGTVMLYSDEVKYKGKALSFDFTVDSVTNGGITYDSTDFGTVTSEVRYP</sequence>
<dbReference type="PANTHER" id="PTHR43806">
    <property type="entry name" value="PEPTIDASE S8"/>
    <property type="match status" value="1"/>
</dbReference>
<dbReference type="PRINTS" id="PR00723">
    <property type="entry name" value="SUBTILISIN"/>
</dbReference>
<dbReference type="Gene3D" id="2.60.40.10">
    <property type="entry name" value="Immunoglobulins"/>
    <property type="match status" value="1"/>
</dbReference>
<dbReference type="EMBL" id="FNCA01000009">
    <property type="protein sequence ID" value="SDG19905.1"/>
    <property type="molecule type" value="Genomic_DNA"/>
</dbReference>
<dbReference type="InterPro" id="IPR034084">
    <property type="entry name" value="Thermitase-like_dom"/>
</dbReference>
<dbReference type="SUPFAM" id="SSF52743">
    <property type="entry name" value="Subtilisin-like"/>
    <property type="match status" value="1"/>
</dbReference>
<name>A0A7Z7FDI0_9EURY</name>
<keyword evidence="3" id="KW-0964">Secreted</keyword>
<feature type="domain" description="PKD" evidence="10">
    <location>
        <begin position="447"/>
        <end position="514"/>
    </location>
</feature>
<dbReference type="Pfam" id="PF18911">
    <property type="entry name" value="PKD_4"/>
    <property type="match status" value="1"/>
</dbReference>
<evidence type="ECO:0000256" key="3">
    <source>
        <dbReference type="ARBA" id="ARBA00022525"/>
    </source>
</evidence>
<dbReference type="InterPro" id="IPR036852">
    <property type="entry name" value="Peptidase_S8/S53_dom_sf"/>
</dbReference>
<dbReference type="InterPro" id="IPR000601">
    <property type="entry name" value="PKD_dom"/>
</dbReference>